<proteinExistence type="inferred from homology"/>
<comment type="similarity">
    <text evidence="2">Belongs to the transketolase family.</text>
</comment>
<dbReference type="InterPro" id="IPR005474">
    <property type="entry name" value="Transketolase_N"/>
</dbReference>
<dbReference type="EMBL" id="CT573073">
    <property type="protein sequence ID" value="CAJ71400.1"/>
    <property type="molecule type" value="Genomic_DNA"/>
</dbReference>
<dbReference type="AlphaFoldDB" id="Q1PW04"/>
<reference evidence="5" key="2">
    <citation type="submission" date="2006-01" db="EMBL/GenBank/DDBJ databases">
        <authorList>
            <person name="Genoscope"/>
        </authorList>
    </citation>
    <scope>NUCLEOTIDE SEQUENCE</scope>
</reference>
<organism evidence="5">
    <name type="scientific">Kuenenia stuttgartiensis</name>
    <dbReference type="NCBI Taxonomy" id="174633"/>
    <lineage>
        <taxon>Bacteria</taxon>
        <taxon>Pseudomonadati</taxon>
        <taxon>Planctomycetota</taxon>
        <taxon>Candidatus Brocadiia</taxon>
        <taxon>Candidatus Brocadiales</taxon>
        <taxon>Candidatus Brocadiaceae</taxon>
        <taxon>Candidatus Kuenenia</taxon>
    </lineage>
</organism>
<gene>
    <name evidence="5" type="primary">tktB</name>
    <name evidence="5" type="ORF">kustc0655</name>
</gene>
<comment type="cofactor">
    <cofactor evidence="1">
        <name>thiamine diphosphate</name>
        <dbReference type="ChEBI" id="CHEBI:58937"/>
    </cofactor>
</comment>
<evidence type="ECO:0000256" key="3">
    <source>
        <dbReference type="ARBA" id="ARBA00023052"/>
    </source>
</evidence>
<dbReference type="PANTHER" id="PTHR47514:SF1">
    <property type="entry name" value="TRANSKETOLASE N-TERMINAL SECTION-RELATED"/>
    <property type="match status" value="1"/>
</dbReference>
<evidence type="ECO:0000256" key="1">
    <source>
        <dbReference type="ARBA" id="ARBA00001964"/>
    </source>
</evidence>
<reference evidence="5" key="1">
    <citation type="journal article" date="2006" name="Nature">
        <title>Deciphering the evolution and metabolism of an anammox bacterium from a community genome.</title>
        <authorList>
            <person name="Strous M."/>
            <person name="Pelletier E."/>
            <person name="Mangenot S."/>
            <person name="Rattei T."/>
            <person name="Lehner A."/>
            <person name="Taylor M.W."/>
            <person name="Horn M."/>
            <person name="Daims H."/>
            <person name="Bartol-Mavel D."/>
            <person name="Wincker P."/>
            <person name="Barbe V."/>
            <person name="Fonknechten N."/>
            <person name="Vallenet D."/>
            <person name="Segurens B."/>
            <person name="Schenowitz-Truong C."/>
            <person name="Medigue C."/>
            <person name="Collingro A."/>
            <person name="Snel B."/>
            <person name="Dutilh B.E."/>
            <person name="OpDenCamp H.J.M."/>
            <person name="vanDerDrift C."/>
            <person name="Cirpus I."/>
            <person name="vanDePas-Schoonen K.T."/>
            <person name="Harhangi H.R."/>
            <person name="vanNiftrik L."/>
            <person name="Schmid M."/>
            <person name="Keltjens J."/>
            <person name="vanDeVossenberg J."/>
            <person name="Kartal B."/>
            <person name="Meier H."/>
            <person name="Frishman D."/>
            <person name="Huynen M.A."/>
            <person name="Mewes H."/>
            <person name="Weissenbach J."/>
            <person name="Jetten M.S.M."/>
            <person name="Wagner M."/>
            <person name="LePaslier D."/>
        </authorList>
    </citation>
    <scope>NUCLEOTIDE SEQUENCE</scope>
</reference>
<dbReference type="GO" id="GO:0004802">
    <property type="term" value="F:transketolase activity"/>
    <property type="evidence" value="ECO:0007669"/>
    <property type="project" value="UniProtKB-EC"/>
</dbReference>
<feature type="domain" description="Transketolase N-terminal" evidence="4">
    <location>
        <begin position="11"/>
        <end position="260"/>
    </location>
</feature>
<accession>Q1PW04</accession>
<evidence type="ECO:0000259" key="4">
    <source>
        <dbReference type="Pfam" id="PF00456"/>
    </source>
</evidence>
<dbReference type="RefSeq" id="WP_169704239.1">
    <property type="nucleotide sequence ID" value="NZ_OCTL01000138.1"/>
</dbReference>
<evidence type="ECO:0000256" key="2">
    <source>
        <dbReference type="ARBA" id="ARBA00007131"/>
    </source>
</evidence>
<dbReference type="InterPro" id="IPR029061">
    <property type="entry name" value="THDP-binding"/>
</dbReference>
<dbReference type="Gene3D" id="3.40.50.970">
    <property type="match status" value="1"/>
</dbReference>
<dbReference type="CDD" id="cd02012">
    <property type="entry name" value="TPP_TK"/>
    <property type="match status" value="1"/>
</dbReference>
<name>Q1PW04_KUEST</name>
<dbReference type="PANTHER" id="PTHR47514">
    <property type="entry name" value="TRANSKETOLASE N-TERMINAL SECTION-RELATED"/>
    <property type="match status" value="1"/>
</dbReference>
<evidence type="ECO:0000313" key="5">
    <source>
        <dbReference type="EMBL" id="CAJ71400.1"/>
    </source>
</evidence>
<protein>
    <submittedName>
        <fullName evidence="5">Similar to transketolase N-terminal section / tranketolase B</fullName>
        <ecNumber evidence="5">2.2.1.1</ecNumber>
    </submittedName>
</protein>
<sequence length="274" mass="30867">MMLNGRLCKKANQIRKDLVAIAIQNGAGHIAPSLSCVDILIALYYKIMNVSSCSQWEERDRLVFSKAHGCYGLYSILADKGYIERQDWENFYKGSFLAGCLERRVENGLEASCGSLGHGLPMAVGIAFGAKLQNKTYRVYCIVGDGEMQEGSNWEAIQFAVKHKLSNLTVIIDHNTLQAMDFLKNVLTVEEGRNDLQRKMKAFGFEVKTCNGHNIKSIISIIEKWIKNQKNLSAPQSLIANTTKGYGLKCMENVPKFHFRIPTEDELKMGNRYE</sequence>
<dbReference type="SUPFAM" id="SSF52518">
    <property type="entry name" value="Thiamin diphosphate-binding fold (THDP-binding)"/>
    <property type="match status" value="1"/>
</dbReference>
<dbReference type="EC" id="2.2.1.1" evidence="5"/>
<keyword evidence="5" id="KW-0808">Transferase</keyword>
<keyword evidence="3" id="KW-0786">Thiamine pyrophosphate</keyword>
<dbReference type="Pfam" id="PF00456">
    <property type="entry name" value="Transketolase_N"/>
    <property type="match status" value="1"/>
</dbReference>